<protein>
    <recommendedName>
        <fullName evidence="5">Flagellar protein FliT</fullName>
    </recommendedName>
</protein>
<evidence type="ECO:0000256" key="1">
    <source>
        <dbReference type="ARBA" id="ARBA00004514"/>
    </source>
</evidence>
<dbReference type="Proteomes" id="UP000477739">
    <property type="component" value="Unassembled WGS sequence"/>
</dbReference>
<evidence type="ECO:0000256" key="3">
    <source>
        <dbReference type="ARBA" id="ARBA00022795"/>
    </source>
</evidence>
<dbReference type="Pfam" id="PF05400">
    <property type="entry name" value="FliT"/>
    <property type="match status" value="1"/>
</dbReference>
<dbReference type="InterPro" id="IPR008622">
    <property type="entry name" value="FliT"/>
</dbReference>
<name>A0A6L6IH83_9ENTR</name>
<reference evidence="6 7" key="1">
    <citation type="submission" date="2019-11" db="EMBL/GenBank/DDBJ databases">
        <title>Escherichia alba sp. nov. isolated from the gut of plastic-eating superworms Zophobas atratus.</title>
        <authorList>
            <person name="Yang Y."/>
        </authorList>
    </citation>
    <scope>NUCLEOTIDE SEQUENCE [LARGE SCALE GENOMIC DNA]</scope>
    <source>
        <strain evidence="7">BIT-B35</strain>
    </source>
</reference>
<evidence type="ECO:0000256" key="5">
    <source>
        <dbReference type="ARBA" id="ARBA00093797"/>
    </source>
</evidence>
<accession>A0A6L6IH83</accession>
<comment type="subcellular location">
    <subcellularLocation>
        <location evidence="1">Cytoplasm</location>
        <location evidence="1">Cytosol</location>
    </subcellularLocation>
</comment>
<organism evidence="6 7">
    <name type="scientific">Intestinirhabdus alba</name>
    <dbReference type="NCBI Taxonomy" id="2899544"/>
    <lineage>
        <taxon>Bacteria</taxon>
        <taxon>Pseudomonadati</taxon>
        <taxon>Pseudomonadota</taxon>
        <taxon>Gammaproteobacteria</taxon>
        <taxon>Enterobacterales</taxon>
        <taxon>Enterobacteriaceae</taxon>
        <taxon>Intestinirhabdus</taxon>
    </lineage>
</organism>
<evidence type="ECO:0000313" key="7">
    <source>
        <dbReference type="Proteomes" id="UP000477739"/>
    </source>
</evidence>
<dbReference type="EMBL" id="WMJZ01000008">
    <property type="protein sequence ID" value="MTH46181.1"/>
    <property type="molecule type" value="Genomic_DNA"/>
</dbReference>
<evidence type="ECO:0000256" key="2">
    <source>
        <dbReference type="ARBA" id="ARBA00022490"/>
    </source>
</evidence>
<dbReference type="AlphaFoldDB" id="A0A6L6IH83"/>
<dbReference type="OrthoDB" id="6612443at2"/>
<proteinExistence type="predicted"/>
<keyword evidence="4" id="KW-0143">Chaperone</keyword>
<gene>
    <name evidence="6" type="ORF">GJV78_07935</name>
</gene>
<evidence type="ECO:0000256" key="4">
    <source>
        <dbReference type="ARBA" id="ARBA00023186"/>
    </source>
</evidence>
<sequence length="100" mass="11075">MSDALTMGTLRQALRQAAADHNWPAVVNVDRQIAELLTAIRGKTLNAEERQALQALRDIHRQVFEYCQGQSGIIADKMALTMRNREGAAAYAAFMDEGDL</sequence>
<keyword evidence="7" id="KW-1185">Reference proteome</keyword>
<dbReference type="RefSeq" id="WP_155107815.1">
    <property type="nucleotide sequence ID" value="NZ_WMJZ01000008.1"/>
</dbReference>
<evidence type="ECO:0000313" key="6">
    <source>
        <dbReference type="EMBL" id="MTH46181.1"/>
    </source>
</evidence>
<keyword evidence="2" id="KW-0963">Cytoplasm</keyword>
<keyword evidence="3" id="KW-1005">Bacterial flagellum biogenesis</keyword>
<comment type="caution">
    <text evidence="6">The sequence shown here is derived from an EMBL/GenBank/DDBJ whole genome shotgun (WGS) entry which is preliminary data.</text>
</comment>